<gene>
    <name evidence="5" type="primary">rplE</name>
    <name evidence="9" type="ORF">A2Z68_00175</name>
</gene>
<evidence type="ECO:0000256" key="5">
    <source>
        <dbReference type="HAMAP-Rule" id="MF_01333"/>
    </source>
</evidence>
<dbReference type="GO" id="GO:0019843">
    <property type="term" value="F:rRNA binding"/>
    <property type="evidence" value="ECO:0007669"/>
    <property type="project" value="UniProtKB-UniRule"/>
</dbReference>
<comment type="caution">
    <text evidence="9">The sequence shown here is derived from an EMBL/GenBank/DDBJ whole genome shotgun (WGS) entry which is preliminary data.</text>
</comment>
<dbReference type="GO" id="GO:0005840">
    <property type="term" value="C:ribosome"/>
    <property type="evidence" value="ECO:0007669"/>
    <property type="project" value="UniProtKB-KW"/>
</dbReference>
<dbReference type="HAMAP" id="MF_01333_B">
    <property type="entry name" value="Ribosomal_uL5_B"/>
    <property type="match status" value="1"/>
</dbReference>
<dbReference type="InterPro" id="IPR002132">
    <property type="entry name" value="Ribosomal_uL5"/>
</dbReference>
<accession>A0A1G2DY08</accession>
<evidence type="ECO:0000259" key="8">
    <source>
        <dbReference type="Pfam" id="PF00673"/>
    </source>
</evidence>
<dbReference type="EMBL" id="MHLX01000035">
    <property type="protein sequence ID" value="OGZ18464.1"/>
    <property type="molecule type" value="Genomic_DNA"/>
</dbReference>
<evidence type="ECO:0000313" key="9">
    <source>
        <dbReference type="EMBL" id="OGZ18464.1"/>
    </source>
</evidence>
<dbReference type="GO" id="GO:0003735">
    <property type="term" value="F:structural constituent of ribosome"/>
    <property type="evidence" value="ECO:0007669"/>
    <property type="project" value="InterPro"/>
</dbReference>
<dbReference type="InterPro" id="IPR031310">
    <property type="entry name" value="Ribosomal_uL5_N"/>
</dbReference>
<dbReference type="NCBIfam" id="NF000585">
    <property type="entry name" value="PRK00010.1"/>
    <property type="match status" value="1"/>
</dbReference>
<dbReference type="InterPro" id="IPR031309">
    <property type="entry name" value="Ribosomal_uL5_C"/>
</dbReference>
<comment type="function">
    <text evidence="5">This is 1 of the proteins that bind and probably mediate the attachment of the 5S RNA into the large ribosomal subunit, where it forms part of the central protuberance. In the 70S ribosome it contacts protein S13 of the 30S subunit (bridge B1b), connecting the 2 subunits; this bridge is implicated in subunit movement. Contacts the P site tRNA; the 5S rRNA and some of its associated proteins might help stabilize positioning of ribosome-bound tRNAs.</text>
</comment>
<evidence type="ECO:0000313" key="10">
    <source>
        <dbReference type="Proteomes" id="UP000176662"/>
    </source>
</evidence>
<dbReference type="PROSITE" id="PS00358">
    <property type="entry name" value="RIBOSOMAL_L5"/>
    <property type="match status" value="1"/>
</dbReference>
<name>A0A1G2DY08_9BACT</name>
<feature type="domain" description="Large ribosomal subunit protein uL5 C-terminal" evidence="8">
    <location>
        <begin position="91"/>
        <end position="182"/>
    </location>
</feature>
<dbReference type="FunFam" id="3.30.1440.10:FF:000001">
    <property type="entry name" value="50S ribosomal protein L5"/>
    <property type="match status" value="1"/>
</dbReference>
<dbReference type="GO" id="GO:0006412">
    <property type="term" value="P:translation"/>
    <property type="evidence" value="ECO:0007669"/>
    <property type="project" value="UniProtKB-UniRule"/>
</dbReference>
<keyword evidence="5" id="KW-0694">RNA-binding</keyword>
<dbReference type="InterPro" id="IPR020929">
    <property type="entry name" value="Ribosomal_uL5_CS"/>
</dbReference>
<feature type="domain" description="Large ribosomal subunit protein uL5 N-terminal" evidence="7">
    <location>
        <begin position="25"/>
        <end position="86"/>
    </location>
</feature>
<dbReference type="Pfam" id="PF00673">
    <property type="entry name" value="Ribosomal_L5_C"/>
    <property type="match status" value="1"/>
</dbReference>
<keyword evidence="2 5" id="KW-0689">Ribosomal protein</keyword>
<dbReference type="AlphaFoldDB" id="A0A1G2DY08"/>
<proteinExistence type="inferred from homology"/>
<dbReference type="PIRSF" id="PIRSF002161">
    <property type="entry name" value="Ribosomal_L5"/>
    <property type="match status" value="1"/>
</dbReference>
<comment type="subunit">
    <text evidence="5">Part of the 50S ribosomal subunit; part of the 5S rRNA/L5/L18/L25 subcomplex. Contacts the 5S rRNA and the P site tRNA. Forms a bridge to the 30S subunit in the 70S ribosome.</text>
</comment>
<dbReference type="Pfam" id="PF00281">
    <property type="entry name" value="Ribosomal_L5"/>
    <property type="match status" value="1"/>
</dbReference>
<dbReference type="Gene3D" id="3.30.1440.10">
    <property type="match status" value="1"/>
</dbReference>
<dbReference type="InterPro" id="IPR022803">
    <property type="entry name" value="Ribosomal_uL5_dom_sf"/>
</dbReference>
<evidence type="ECO:0000256" key="4">
    <source>
        <dbReference type="ARBA" id="ARBA00035245"/>
    </source>
</evidence>
<evidence type="ECO:0000256" key="6">
    <source>
        <dbReference type="RuleBase" id="RU003930"/>
    </source>
</evidence>
<reference evidence="9 10" key="1">
    <citation type="journal article" date="2016" name="Nat. Commun.">
        <title>Thousands of microbial genomes shed light on interconnected biogeochemical processes in an aquifer system.</title>
        <authorList>
            <person name="Anantharaman K."/>
            <person name="Brown C.T."/>
            <person name="Hug L.A."/>
            <person name="Sharon I."/>
            <person name="Castelle C.J."/>
            <person name="Probst A.J."/>
            <person name="Thomas B.C."/>
            <person name="Singh A."/>
            <person name="Wilkins M.J."/>
            <person name="Karaoz U."/>
            <person name="Brodie E.L."/>
            <person name="Williams K.H."/>
            <person name="Hubbard S.S."/>
            <person name="Banfield J.F."/>
        </authorList>
    </citation>
    <scope>NUCLEOTIDE SEQUENCE [LARGE SCALE GENOMIC DNA]</scope>
</reference>
<evidence type="ECO:0000256" key="2">
    <source>
        <dbReference type="ARBA" id="ARBA00022980"/>
    </source>
</evidence>
<comment type="similarity">
    <text evidence="1 5 6">Belongs to the universal ribosomal protein uL5 family.</text>
</comment>
<dbReference type="InterPro" id="IPR020930">
    <property type="entry name" value="Ribosomal_uL5_bac-type"/>
</dbReference>
<keyword evidence="5" id="KW-0699">rRNA-binding</keyword>
<dbReference type="SUPFAM" id="SSF55282">
    <property type="entry name" value="RL5-like"/>
    <property type="match status" value="1"/>
</dbReference>
<dbReference type="PANTHER" id="PTHR11994">
    <property type="entry name" value="60S RIBOSOMAL PROTEIN L11-RELATED"/>
    <property type="match status" value="1"/>
</dbReference>
<evidence type="ECO:0000256" key="1">
    <source>
        <dbReference type="ARBA" id="ARBA00008553"/>
    </source>
</evidence>
<dbReference type="GO" id="GO:1990904">
    <property type="term" value="C:ribonucleoprotein complex"/>
    <property type="evidence" value="ECO:0007669"/>
    <property type="project" value="UniProtKB-KW"/>
</dbReference>
<dbReference type="Proteomes" id="UP000176662">
    <property type="component" value="Unassembled WGS sequence"/>
</dbReference>
<sequence length="185" mass="20797">MMKIVEKYKKEAIPQMMEKFGYKSIMAVPRLEKVVVNTGFGRQVVGKTNDEQKKTADFIAGDLTLICGQKAVKTYAKKAISSFKIREGMALGAKVTLRGKRMQDFLERFINIVLPRTRDFRGISQDSVDGQGNLTIAIKEHIAFPEILPEKARNIFGLEITVATNAKTKEEGLELFKLLGFPIKK</sequence>
<keyword evidence="5" id="KW-0820">tRNA-binding</keyword>
<organism evidence="9 10">
    <name type="scientific">Candidatus Nealsonbacteria bacterium RBG_13_38_11</name>
    <dbReference type="NCBI Taxonomy" id="1801662"/>
    <lineage>
        <taxon>Bacteria</taxon>
        <taxon>Candidatus Nealsoniibacteriota</taxon>
    </lineage>
</organism>
<evidence type="ECO:0000256" key="3">
    <source>
        <dbReference type="ARBA" id="ARBA00023274"/>
    </source>
</evidence>
<dbReference type="GO" id="GO:0000049">
    <property type="term" value="F:tRNA binding"/>
    <property type="evidence" value="ECO:0007669"/>
    <property type="project" value="UniProtKB-UniRule"/>
</dbReference>
<evidence type="ECO:0000259" key="7">
    <source>
        <dbReference type="Pfam" id="PF00281"/>
    </source>
</evidence>
<keyword evidence="3 5" id="KW-0687">Ribonucleoprotein</keyword>
<protein>
    <recommendedName>
        <fullName evidence="4 5">Large ribosomal subunit protein uL5</fullName>
    </recommendedName>
</protein>